<evidence type="ECO:0000313" key="2">
    <source>
        <dbReference type="Proteomes" id="UP000515240"/>
    </source>
</evidence>
<dbReference type="EMBL" id="CP058554">
    <property type="protein sequence ID" value="QMV74994.1"/>
    <property type="molecule type" value="Genomic_DNA"/>
</dbReference>
<dbReference type="AlphaFoldDB" id="A0A7G5ELW9"/>
<dbReference type="RefSeq" id="WP_182325124.1">
    <property type="nucleotide sequence ID" value="NZ_CP058554.1"/>
</dbReference>
<name>A0A7G5ELW9_9BURK</name>
<evidence type="ECO:0000313" key="1">
    <source>
        <dbReference type="EMBL" id="QMV74994.1"/>
    </source>
</evidence>
<gene>
    <name evidence="1" type="ORF">HS961_20315</name>
</gene>
<protein>
    <submittedName>
        <fullName evidence="1">ASCH domain-containing protein</fullName>
    </submittedName>
</protein>
<sequence length="92" mass="10863">MTTLHLPLKREYFEAIRDGTKPEEFRLCTTHWAKRLEGRDYAQIILTLGYPARDDHARRLVRPWRGYTIKTITHPHFGTEPVQVYAIDVRAT</sequence>
<reference evidence="1 2" key="1">
    <citation type="journal article" date="2020" name="G3 (Bethesda)">
        <title>CeMbio - The Caenorhabditis elegans Microbiome Resource.</title>
        <authorList>
            <person name="Dirksen P."/>
            <person name="Assie A."/>
            <person name="Zimmermann J."/>
            <person name="Zhang F."/>
            <person name="Tietje A.M."/>
            <person name="Marsh S.A."/>
            <person name="Felix M.A."/>
            <person name="Shapira M."/>
            <person name="Kaleta C."/>
            <person name="Schulenburg H."/>
            <person name="Samuel B."/>
        </authorList>
    </citation>
    <scope>NUCLEOTIDE SEQUENCE [LARGE SCALE GENOMIC DNA]</scope>
    <source>
        <strain evidence="1 2">BIGb0172</strain>
    </source>
</reference>
<keyword evidence="2" id="KW-1185">Reference proteome</keyword>
<accession>A0A7G5ELW9</accession>
<proteinExistence type="predicted"/>
<dbReference type="KEGG" id="cpis:HS961_20315"/>
<organism evidence="1 2">
    <name type="scientific">Comamonas piscis</name>
    <dbReference type="NCBI Taxonomy" id="1562974"/>
    <lineage>
        <taxon>Bacteria</taxon>
        <taxon>Pseudomonadati</taxon>
        <taxon>Pseudomonadota</taxon>
        <taxon>Betaproteobacteria</taxon>
        <taxon>Burkholderiales</taxon>
        <taxon>Comamonadaceae</taxon>
        <taxon>Comamonas</taxon>
    </lineage>
</organism>
<dbReference type="Proteomes" id="UP000515240">
    <property type="component" value="Chromosome"/>
</dbReference>